<dbReference type="Pfam" id="PF00300">
    <property type="entry name" value="His_Phos_1"/>
    <property type="match status" value="1"/>
</dbReference>
<evidence type="ECO:0000313" key="1">
    <source>
        <dbReference type="EMBL" id="MEA5477071.1"/>
    </source>
</evidence>
<organism evidence="1 2">
    <name type="scientific">Pseudanabaena galeata UHCC 0370</name>
    <dbReference type="NCBI Taxonomy" id="3110310"/>
    <lineage>
        <taxon>Bacteria</taxon>
        <taxon>Bacillati</taxon>
        <taxon>Cyanobacteriota</taxon>
        <taxon>Cyanophyceae</taxon>
        <taxon>Pseudanabaenales</taxon>
        <taxon>Pseudanabaenaceae</taxon>
        <taxon>Pseudanabaena</taxon>
    </lineage>
</organism>
<dbReference type="PANTHER" id="PTHR48100">
    <property type="entry name" value="BROAD-SPECIFICITY PHOSPHATASE YOR283W-RELATED"/>
    <property type="match status" value="1"/>
</dbReference>
<dbReference type="SUPFAM" id="SSF53254">
    <property type="entry name" value="Phosphoglycerate mutase-like"/>
    <property type="match status" value="1"/>
</dbReference>
<reference evidence="1 2" key="1">
    <citation type="submission" date="2023-12" db="EMBL/GenBank/DDBJ databases">
        <title>Baltic Sea Cyanobacteria.</title>
        <authorList>
            <person name="Delbaje E."/>
            <person name="Fewer D.P."/>
            <person name="Shishido T.K."/>
        </authorList>
    </citation>
    <scope>NUCLEOTIDE SEQUENCE [LARGE SCALE GENOMIC DNA]</scope>
    <source>
        <strain evidence="1 2">UHCC 0370</strain>
    </source>
</reference>
<dbReference type="InterPro" id="IPR013078">
    <property type="entry name" value="His_Pase_superF_clade-1"/>
</dbReference>
<dbReference type="InterPro" id="IPR029033">
    <property type="entry name" value="His_PPase_superfam"/>
</dbReference>
<comment type="caution">
    <text evidence="1">The sequence shown here is derived from an EMBL/GenBank/DDBJ whole genome shotgun (WGS) entry which is preliminary data.</text>
</comment>
<protein>
    <submittedName>
        <fullName evidence="1">Histidine phosphatase family protein</fullName>
        <ecNumber evidence="1">3.1.3.-</ecNumber>
    </submittedName>
</protein>
<dbReference type="Gene3D" id="3.40.50.1240">
    <property type="entry name" value="Phosphoglycerate mutase-like"/>
    <property type="match status" value="1"/>
</dbReference>
<dbReference type="SMART" id="SM00855">
    <property type="entry name" value="PGAM"/>
    <property type="match status" value="1"/>
</dbReference>
<gene>
    <name evidence="1" type="ORF">VB774_05505</name>
</gene>
<dbReference type="GO" id="GO:0016787">
    <property type="term" value="F:hydrolase activity"/>
    <property type="evidence" value="ECO:0007669"/>
    <property type="project" value="UniProtKB-KW"/>
</dbReference>
<dbReference type="EMBL" id="JAYGIE010000016">
    <property type="protein sequence ID" value="MEA5477071.1"/>
    <property type="molecule type" value="Genomic_DNA"/>
</dbReference>
<keyword evidence="1" id="KW-0378">Hydrolase</keyword>
<name>A0ABU5TFN2_9CYAN</name>
<accession>A0ABU5TFN2</accession>
<proteinExistence type="predicted"/>
<dbReference type="Proteomes" id="UP001301388">
    <property type="component" value="Unassembled WGS sequence"/>
</dbReference>
<dbReference type="RefSeq" id="WP_323260434.1">
    <property type="nucleotide sequence ID" value="NZ_JAYGIE010000016.1"/>
</dbReference>
<keyword evidence="2" id="KW-1185">Reference proteome</keyword>
<dbReference type="EC" id="3.1.3.-" evidence="1"/>
<dbReference type="PANTHER" id="PTHR48100:SF15">
    <property type="entry name" value="SEDOHEPTULOSE 1,7-BISPHOSPHATASE"/>
    <property type="match status" value="1"/>
</dbReference>
<dbReference type="CDD" id="cd07067">
    <property type="entry name" value="HP_PGM_like"/>
    <property type="match status" value="1"/>
</dbReference>
<evidence type="ECO:0000313" key="2">
    <source>
        <dbReference type="Proteomes" id="UP001301388"/>
    </source>
</evidence>
<sequence length="211" mass="23790">MKTNMPNPLSLYLIRHGETEWALDRRHTGLTDIPLTANGESEARELGKHLRDIQFSHVLTSPLKRAQQTCNLVGLDQITEIEPDLVEWDYGDYEGKQSVNIRKERPDWNVFRDGCPHGEMPAQIRDRADRLIARLRTLDGNIALFSHGQFGGVLAARWIGLTVDAAQHFPIGTASISIFAFDSHHPTVPIIALWNASRESYRISCGRSLLL</sequence>
<dbReference type="InterPro" id="IPR050275">
    <property type="entry name" value="PGM_Phosphatase"/>
</dbReference>